<dbReference type="GeneID" id="59333157"/>
<dbReference type="InterPro" id="IPR011701">
    <property type="entry name" value="MFS"/>
</dbReference>
<keyword evidence="2 6" id="KW-0812">Transmembrane</keyword>
<evidence type="ECO:0000259" key="7">
    <source>
        <dbReference type="PROSITE" id="PS50850"/>
    </source>
</evidence>
<dbReference type="InterPro" id="IPR020846">
    <property type="entry name" value="MFS_dom"/>
</dbReference>
<feature type="transmembrane region" description="Helical" evidence="6">
    <location>
        <begin position="418"/>
        <end position="435"/>
    </location>
</feature>
<dbReference type="PANTHER" id="PTHR23502:SF157">
    <property type="entry name" value="MAJOR FACILITATOR SUPERFAMILY (MFS) PROFILE DOMAIN-CONTAINING PROTEIN-RELATED"/>
    <property type="match status" value="1"/>
</dbReference>
<feature type="domain" description="Major facilitator superfamily (MFS) profile" evidence="7">
    <location>
        <begin position="84"/>
        <end position="516"/>
    </location>
</feature>
<sequence length="717" mass="77587">MAEPIGPEVYLAIATSMQNAVNNYRDKKRVEQNNKLAIISADSSKASLTLPAHESLSCSGLKVGNDGYVQWAMDSPAHPRNWSRDRKAYDLGLILFLEFSMSAVSAGGTPASFYGSGVLGHGREVGLVGFTTMYLLGQALGALLISPYADKFGRRTLYIASAFLYSVFCLPVAATSNIAGVFVGRFITGVISAIPAITTRRSIEDLFGTEGRMWAFFSWALATNLGLVLGPIYTSYVAVSLNWRWPFYLATIIVAVTGMLMYFIRESHTSRLLERKVAAIQSHRADLILRTAPVTPQPSIFQPVIFFFTKPIIFLSSVANAFSTALLYLFAVAFPLIYAHYAWNRQKTTLIFLFIALGLFFSTLTRFHDRHASRQHRLTNRRLAPEKGLLGLAIGAPVLAVALWWFAWTIPGVHVKVVAWPASAISLILLGYGVNEHSTVLPRYILESHTKSENDAASAFAALLAARALLGAVFPLFTQHMFDTLGANPAASVLAAIATASCLLPVVLAMFGAKLRGSGTSNGTDDDDGRDSGREVRVEKVAGPRKTVRWGDEAGSGIDDGDDGSEAKSEDSTEGGRSGSSEMARTETGGGGDGADVSEMSRAVTETKVAKRDLANPDVSEVETKNENKDGVSQISRVETRKSESETRKSGDSKSARVARAETKGSSAGGGADGEKKKKKEKEKRRRKEKTRVDGRDDGAAGFLGMDLERLAVFPYF</sequence>
<feature type="transmembrane region" description="Helical" evidence="6">
    <location>
        <begin position="350"/>
        <end position="367"/>
    </location>
</feature>
<keyword evidence="4 6" id="KW-0472">Membrane</keyword>
<dbReference type="SUPFAM" id="SSF103473">
    <property type="entry name" value="MFS general substrate transporter"/>
    <property type="match status" value="1"/>
</dbReference>
<organism evidence="8 9">
    <name type="scientific">Letharia lupina</name>
    <dbReference type="NCBI Taxonomy" id="560253"/>
    <lineage>
        <taxon>Eukaryota</taxon>
        <taxon>Fungi</taxon>
        <taxon>Dikarya</taxon>
        <taxon>Ascomycota</taxon>
        <taxon>Pezizomycotina</taxon>
        <taxon>Lecanoromycetes</taxon>
        <taxon>OSLEUM clade</taxon>
        <taxon>Lecanoromycetidae</taxon>
        <taxon>Lecanorales</taxon>
        <taxon>Lecanorineae</taxon>
        <taxon>Parmeliaceae</taxon>
        <taxon>Letharia</taxon>
    </lineage>
</organism>
<reference evidence="8 9" key="1">
    <citation type="journal article" date="2020" name="Genomics">
        <title>Complete, high-quality genomes from long-read metagenomic sequencing of two wolf lichen thalli reveals enigmatic genome architecture.</title>
        <authorList>
            <person name="McKenzie S.K."/>
            <person name="Walston R.F."/>
            <person name="Allen J.L."/>
        </authorList>
    </citation>
    <scope>NUCLEOTIDE SEQUENCE [LARGE SCALE GENOMIC DNA]</scope>
    <source>
        <strain evidence="8">WasteWater1</strain>
    </source>
</reference>
<feature type="transmembrane region" description="Helical" evidence="6">
    <location>
        <begin position="312"/>
        <end position="338"/>
    </location>
</feature>
<dbReference type="GO" id="GO:0016020">
    <property type="term" value="C:membrane"/>
    <property type="evidence" value="ECO:0007669"/>
    <property type="project" value="UniProtKB-SubCell"/>
</dbReference>
<dbReference type="Gene3D" id="1.20.1250.20">
    <property type="entry name" value="MFS general substrate transporter like domains"/>
    <property type="match status" value="1"/>
</dbReference>
<dbReference type="GO" id="GO:0022857">
    <property type="term" value="F:transmembrane transporter activity"/>
    <property type="evidence" value="ECO:0007669"/>
    <property type="project" value="InterPro"/>
</dbReference>
<feature type="compositionally biased region" description="Basic residues" evidence="5">
    <location>
        <begin position="677"/>
        <end position="690"/>
    </location>
</feature>
<evidence type="ECO:0000256" key="2">
    <source>
        <dbReference type="ARBA" id="ARBA00022692"/>
    </source>
</evidence>
<feature type="transmembrane region" description="Helical" evidence="6">
    <location>
        <begin position="157"/>
        <end position="174"/>
    </location>
</feature>
<comment type="caution">
    <text evidence="8">The sequence shown here is derived from an EMBL/GenBank/DDBJ whole genome shotgun (WGS) entry which is preliminary data.</text>
</comment>
<evidence type="ECO:0000313" key="8">
    <source>
        <dbReference type="EMBL" id="KAF6230409.1"/>
    </source>
</evidence>
<protein>
    <recommendedName>
        <fullName evidence="7">Major facilitator superfamily (MFS) profile domain-containing protein</fullName>
    </recommendedName>
</protein>
<evidence type="ECO:0000256" key="1">
    <source>
        <dbReference type="ARBA" id="ARBA00004141"/>
    </source>
</evidence>
<dbReference type="InterPro" id="IPR036259">
    <property type="entry name" value="MFS_trans_sf"/>
</dbReference>
<gene>
    <name evidence="8" type="ORF">HO133_004751</name>
</gene>
<name>A0A8H6FKV3_9LECA</name>
<evidence type="ECO:0000256" key="5">
    <source>
        <dbReference type="SAM" id="MobiDB-lite"/>
    </source>
</evidence>
<feature type="transmembrane region" description="Helical" evidence="6">
    <location>
        <begin position="388"/>
        <end position="406"/>
    </location>
</feature>
<dbReference type="PANTHER" id="PTHR23502">
    <property type="entry name" value="MAJOR FACILITATOR SUPERFAMILY"/>
    <property type="match status" value="1"/>
</dbReference>
<accession>A0A8H6FKV3</accession>
<proteinExistence type="predicted"/>
<dbReference type="EMBL" id="JACCJB010000002">
    <property type="protein sequence ID" value="KAF6230409.1"/>
    <property type="molecule type" value="Genomic_DNA"/>
</dbReference>
<feature type="compositionally biased region" description="Basic and acidic residues" evidence="5">
    <location>
        <begin position="530"/>
        <end position="542"/>
    </location>
</feature>
<dbReference type="InterPro" id="IPR005829">
    <property type="entry name" value="Sugar_transporter_CS"/>
</dbReference>
<evidence type="ECO:0000256" key="3">
    <source>
        <dbReference type="ARBA" id="ARBA00022989"/>
    </source>
</evidence>
<dbReference type="AlphaFoldDB" id="A0A8H6FKV3"/>
<feature type="transmembrane region" description="Helical" evidence="6">
    <location>
        <begin position="180"/>
        <end position="199"/>
    </location>
</feature>
<dbReference type="GO" id="GO:0042908">
    <property type="term" value="P:xenobiotic transport"/>
    <property type="evidence" value="ECO:0007669"/>
    <property type="project" value="UniProtKB-ARBA"/>
</dbReference>
<feature type="transmembrane region" description="Helical" evidence="6">
    <location>
        <begin position="127"/>
        <end position="145"/>
    </location>
</feature>
<feature type="transmembrane region" description="Helical" evidence="6">
    <location>
        <begin position="211"/>
        <end position="233"/>
    </location>
</feature>
<comment type="subcellular location">
    <subcellularLocation>
        <location evidence="1">Membrane</location>
        <topology evidence="1">Multi-pass membrane protein</topology>
    </subcellularLocation>
</comment>
<feature type="transmembrane region" description="Helical" evidence="6">
    <location>
        <begin position="456"/>
        <end position="478"/>
    </location>
</feature>
<evidence type="ECO:0000313" key="9">
    <source>
        <dbReference type="Proteomes" id="UP000593566"/>
    </source>
</evidence>
<feature type="region of interest" description="Disordered" evidence="5">
    <location>
        <begin position="518"/>
        <end position="701"/>
    </location>
</feature>
<feature type="transmembrane region" description="Helical" evidence="6">
    <location>
        <begin position="88"/>
        <end position="107"/>
    </location>
</feature>
<dbReference type="RefSeq" id="XP_037157666.1">
    <property type="nucleotide sequence ID" value="XM_037295665.1"/>
</dbReference>
<feature type="compositionally biased region" description="Basic and acidic residues" evidence="5">
    <location>
        <begin position="638"/>
        <end position="663"/>
    </location>
</feature>
<dbReference type="Pfam" id="PF07690">
    <property type="entry name" value="MFS_1"/>
    <property type="match status" value="1"/>
</dbReference>
<feature type="transmembrane region" description="Helical" evidence="6">
    <location>
        <begin position="245"/>
        <end position="264"/>
    </location>
</feature>
<dbReference type="GO" id="GO:0140115">
    <property type="term" value="P:export across plasma membrane"/>
    <property type="evidence" value="ECO:0007669"/>
    <property type="project" value="UniProtKB-ARBA"/>
</dbReference>
<evidence type="ECO:0000256" key="4">
    <source>
        <dbReference type="ARBA" id="ARBA00023136"/>
    </source>
</evidence>
<keyword evidence="9" id="KW-1185">Reference proteome</keyword>
<dbReference type="PROSITE" id="PS00216">
    <property type="entry name" value="SUGAR_TRANSPORT_1"/>
    <property type="match status" value="1"/>
</dbReference>
<keyword evidence="3 6" id="KW-1133">Transmembrane helix</keyword>
<evidence type="ECO:0000256" key="6">
    <source>
        <dbReference type="SAM" id="Phobius"/>
    </source>
</evidence>
<feature type="transmembrane region" description="Helical" evidence="6">
    <location>
        <begin position="490"/>
        <end position="511"/>
    </location>
</feature>
<dbReference type="Proteomes" id="UP000593566">
    <property type="component" value="Unassembled WGS sequence"/>
</dbReference>
<dbReference type="PROSITE" id="PS50850">
    <property type="entry name" value="MFS"/>
    <property type="match status" value="1"/>
</dbReference>